<evidence type="ECO:0000313" key="11">
    <source>
        <dbReference type="Proteomes" id="UP000183567"/>
    </source>
</evidence>
<evidence type="ECO:0000259" key="9">
    <source>
        <dbReference type="PROSITE" id="PS50056"/>
    </source>
</evidence>
<keyword evidence="5" id="KW-0378">Hydrolase</keyword>
<dbReference type="InterPro" id="IPR004520">
    <property type="entry name" value="GTPase_MnmE"/>
</dbReference>
<dbReference type="STRING" id="180088.A0A1J8QWV4"/>
<evidence type="ECO:0000256" key="4">
    <source>
        <dbReference type="ARBA" id="ARBA00022741"/>
    </source>
</evidence>
<dbReference type="InterPro" id="IPR000340">
    <property type="entry name" value="Dual-sp_phosphatase_cat-dom"/>
</dbReference>
<dbReference type="InterPro" id="IPR027266">
    <property type="entry name" value="TrmE/GcvT-like"/>
</dbReference>
<protein>
    <submittedName>
        <fullName evidence="10">Uncharacterized protein</fullName>
    </submittedName>
</protein>
<dbReference type="AlphaFoldDB" id="A0A1J8QWV4"/>
<dbReference type="NCBIfam" id="TIGR00231">
    <property type="entry name" value="small_GTP"/>
    <property type="match status" value="1"/>
</dbReference>
<dbReference type="InterPro" id="IPR005225">
    <property type="entry name" value="Small_GTP-bd"/>
</dbReference>
<comment type="subcellular location">
    <subcellularLocation>
        <location evidence="1">Mitochondrion</location>
    </subcellularLocation>
</comment>
<dbReference type="InterPro" id="IPR029021">
    <property type="entry name" value="Prot-tyrosine_phosphatase-like"/>
</dbReference>
<dbReference type="Pfam" id="PF12631">
    <property type="entry name" value="MnmE_helical"/>
    <property type="match status" value="1"/>
</dbReference>
<dbReference type="Pfam" id="PF00782">
    <property type="entry name" value="DSPc"/>
    <property type="match status" value="1"/>
</dbReference>
<dbReference type="Gene3D" id="1.20.120.430">
    <property type="entry name" value="tRNA modification GTPase MnmE domain 2"/>
    <property type="match status" value="1"/>
</dbReference>
<dbReference type="GO" id="GO:0030488">
    <property type="term" value="P:tRNA methylation"/>
    <property type="evidence" value="ECO:0007669"/>
    <property type="project" value="TreeGrafter"/>
</dbReference>
<dbReference type="InterPro" id="IPR006073">
    <property type="entry name" value="GTP-bd"/>
</dbReference>
<evidence type="ECO:0000256" key="1">
    <source>
        <dbReference type="ARBA" id="ARBA00004173"/>
    </source>
</evidence>
<comment type="caution">
    <text evidence="10">The sequence shown here is derived from an EMBL/GenBank/DDBJ whole genome shotgun (WGS) entry which is preliminary data.</text>
</comment>
<keyword evidence="4" id="KW-0547">Nucleotide-binding</keyword>
<dbReference type="InterPro" id="IPR031168">
    <property type="entry name" value="G_TrmE"/>
</dbReference>
<dbReference type="PROSITE" id="PS50056">
    <property type="entry name" value="TYR_PHOSPHATASE_2"/>
    <property type="match status" value="1"/>
</dbReference>
<dbReference type="HAMAP" id="MF_00379">
    <property type="entry name" value="GTPase_MnmE"/>
    <property type="match status" value="1"/>
</dbReference>
<dbReference type="InterPro" id="IPR025867">
    <property type="entry name" value="MnmE_helical"/>
</dbReference>
<dbReference type="NCBIfam" id="NF003661">
    <property type="entry name" value="PRK05291.1-3"/>
    <property type="match status" value="1"/>
</dbReference>
<evidence type="ECO:0000256" key="6">
    <source>
        <dbReference type="ARBA" id="ARBA00022912"/>
    </source>
</evidence>
<evidence type="ECO:0000259" key="8">
    <source>
        <dbReference type="PROSITE" id="PS50054"/>
    </source>
</evidence>
<dbReference type="Gene3D" id="3.40.50.300">
    <property type="entry name" value="P-loop containing nucleotide triphosphate hydrolases"/>
    <property type="match status" value="1"/>
</dbReference>
<dbReference type="SUPFAM" id="SSF52540">
    <property type="entry name" value="P-loop containing nucleoside triphosphate hydrolases"/>
    <property type="match status" value="1"/>
</dbReference>
<dbReference type="InterPro" id="IPR016130">
    <property type="entry name" value="Tyr_Pase_AS"/>
</dbReference>
<sequence length="735" mass="80262">MLQLWRGSTIQKAVKHPHASILNAASVVLHRNSIWNCNSHRLDRQFVAAGYASHATLSTKSEAALSDAQRKTIYALSTPPGKAGIAVVRVSGPDALDVWRRVTRKSKSGDTPTPWMMQRRHVVDPETGEKLDDSLTVFFKGPKSFTTKDTLELHVHSGRAVLSAVLRALAKLPYCRPAAPGEFTRLAFEGGRLDLTQVEGLRDLIDAETEAQRRVAGTARARYEALRSQILECLVFVEGYIDFGEDVDELGQEVMIKEGRSFTCPITLLAEAALARDRAMNIIDSIRSHLDDNRRGEILRSGIKLAIFGPPNAGKSSLFNFLAQRDAAITSPIPGTTRDVLTLTLDIGGFPVVLSDTAGLRETVDTVEKIGVGRAGNAVKEADLSLCVLSLPDVLSSPGSARVRLPDEVKGHFKPNTLFLLNKSDTITSLLPGQSFTFQEYDDNCDSNNQPQFWPVSLRTSEGTQTFLDGLAEVLRTRYADGIDCTSPLITHARHRDLLEQAVMHLEEFVAFSPSEIDIAAESLRYAARAIARFALANEILVLFPPGRFALYLLSIKMTKQSMDGRHSKREVAVLVVPPYLLLGPYTSASKSFIDSAGITHIISVGRAPACPDHPNVQYHRLQLLDKDMSSIYTATDKANQIITDARDCGGKVLVHCVAGVSRSPTIIAAYLVSKCSMPLKDALGLLVHARPAVCPRPGFIAQLKELEMRTRGCCSLDVNFLPGSKQARLALLAG</sequence>
<dbReference type="OrthoDB" id="188276at2759"/>
<dbReference type="GO" id="GO:0005739">
    <property type="term" value="C:mitochondrion"/>
    <property type="evidence" value="ECO:0007669"/>
    <property type="project" value="UniProtKB-SubCell"/>
</dbReference>
<accession>A0A1J8QWV4</accession>
<dbReference type="Gene3D" id="3.30.1360.120">
    <property type="entry name" value="Probable tRNA modification gtpase trme, domain 1"/>
    <property type="match status" value="1"/>
</dbReference>
<reference evidence="10 11" key="1">
    <citation type="submission" date="2016-03" db="EMBL/GenBank/DDBJ databases">
        <title>Comparative genomics of the ectomycorrhizal sister species Rhizopogon vinicolor and Rhizopogon vesiculosus (Basidiomycota: Boletales) reveals a divergence of the mating type B locus.</title>
        <authorList>
            <person name="Mujic A.B."/>
            <person name="Kuo A."/>
            <person name="Tritt A."/>
            <person name="Lipzen A."/>
            <person name="Chen C."/>
            <person name="Johnson J."/>
            <person name="Sharma A."/>
            <person name="Barry K."/>
            <person name="Grigoriev I.V."/>
            <person name="Spatafora J.W."/>
        </authorList>
    </citation>
    <scope>NUCLEOTIDE SEQUENCE [LARGE SCALE GENOMIC DNA]</scope>
    <source>
        <strain evidence="10 11">AM-OR11-056</strain>
    </source>
</reference>
<dbReference type="CDD" id="cd14498">
    <property type="entry name" value="DSP"/>
    <property type="match status" value="1"/>
</dbReference>
<dbReference type="InterPro" id="IPR027417">
    <property type="entry name" value="P-loop_NTPase"/>
</dbReference>
<feature type="domain" description="Tyrosine specific protein phosphatases" evidence="9">
    <location>
        <begin position="633"/>
        <end position="694"/>
    </location>
</feature>
<dbReference type="PANTHER" id="PTHR42714">
    <property type="entry name" value="TRNA MODIFICATION GTPASE GTPBP3"/>
    <property type="match status" value="1"/>
</dbReference>
<evidence type="ECO:0000256" key="2">
    <source>
        <dbReference type="ARBA" id="ARBA00011043"/>
    </source>
</evidence>
<dbReference type="GO" id="GO:0004721">
    <property type="term" value="F:phosphoprotein phosphatase activity"/>
    <property type="evidence" value="ECO:0007669"/>
    <property type="project" value="UniProtKB-KW"/>
</dbReference>
<feature type="domain" description="Tyrosine-protein phosphatase" evidence="8">
    <location>
        <begin position="573"/>
        <end position="713"/>
    </location>
</feature>
<organism evidence="10 11">
    <name type="scientific">Rhizopogon vesiculosus</name>
    <dbReference type="NCBI Taxonomy" id="180088"/>
    <lineage>
        <taxon>Eukaryota</taxon>
        <taxon>Fungi</taxon>
        <taxon>Dikarya</taxon>
        <taxon>Basidiomycota</taxon>
        <taxon>Agaricomycotina</taxon>
        <taxon>Agaricomycetes</taxon>
        <taxon>Agaricomycetidae</taxon>
        <taxon>Boletales</taxon>
        <taxon>Suillineae</taxon>
        <taxon>Rhizopogonaceae</taxon>
        <taxon>Rhizopogon</taxon>
    </lineage>
</organism>
<evidence type="ECO:0000256" key="7">
    <source>
        <dbReference type="ARBA" id="ARBA00023134"/>
    </source>
</evidence>
<dbReference type="Pfam" id="PF01926">
    <property type="entry name" value="MMR_HSR1"/>
    <property type="match status" value="1"/>
</dbReference>
<gene>
    <name evidence="10" type="ORF">AZE42_03477</name>
</gene>
<dbReference type="FunFam" id="3.30.1360.120:FF:000007">
    <property type="entry name" value="tRNA modification GTPase GTPBP3, mitochondrial"/>
    <property type="match status" value="1"/>
</dbReference>
<dbReference type="SUPFAM" id="SSF52799">
    <property type="entry name" value="(Phosphotyrosine protein) phosphatases II"/>
    <property type="match status" value="1"/>
</dbReference>
<keyword evidence="3" id="KW-0819">tRNA processing</keyword>
<keyword evidence="11" id="KW-1185">Reference proteome</keyword>
<dbReference type="GO" id="GO:0002098">
    <property type="term" value="P:tRNA wobble uridine modification"/>
    <property type="evidence" value="ECO:0007669"/>
    <property type="project" value="TreeGrafter"/>
</dbReference>
<dbReference type="Proteomes" id="UP000183567">
    <property type="component" value="Unassembled WGS sequence"/>
</dbReference>
<keyword evidence="7" id="KW-0342">GTP-binding</keyword>
<dbReference type="GO" id="GO:0003924">
    <property type="term" value="F:GTPase activity"/>
    <property type="evidence" value="ECO:0007669"/>
    <property type="project" value="InterPro"/>
</dbReference>
<evidence type="ECO:0000256" key="3">
    <source>
        <dbReference type="ARBA" id="ARBA00022694"/>
    </source>
</evidence>
<dbReference type="PANTHER" id="PTHR42714:SF2">
    <property type="entry name" value="TRNA MODIFICATION GTPASE GTPBP3, MITOCHONDRIAL"/>
    <property type="match status" value="1"/>
</dbReference>
<name>A0A1J8QWV4_9AGAM</name>
<dbReference type="SMART" id="SM00195">
    <property type="entry name" value="DSPc"/>
    <property type="match status" value="1"/>
</dbReference>
<dbReference type="CDD" id="cd14858">
    <property type="entry name" value="TrmE_N"/>
    <property type="match status" value="1"/>
</dbReference>
<dbReference type="InterPro" id="IPR027368">
    <property type="entry name" value="MnmE_dom2"/>
</dbReference>
<dbReference type="CDD" id="cd04164">
    <property type="entry name" value="trmE"/>
    <property type="match status" value="1"/>
</dbReference>
<dbReference type="PROSITE" id="PS00383">
    <property type="entry name" value="TYR_PHOSPHATASE_1"/>
    <property type="match status" value="1"/>
</dbReference>
<dbReference type="GO" id="GO:0005525">
    <property type="term" value="F:GTP binding"/>
    <property type="evidence" value="ECO:0007669"/>
    <property type="project" value="UniProtKB-KW"/>
</dbReference>
<evidence type="ECO:0000313" key="10">
    <source>
        <dbReference type="EMBL" id="OJA17936.1"/>
    </source>
</evidence>
<dbReference type="InterPro" id="IPR020422">
    <property type="entry name" value="TYR_PHOSPHATASE_DUAL_dom"/>
</dbReference>
<proteinExistence type="inferred from homology"/>
<dbReference type="Pfam" id="PF10396">
    <property type="entry name" value="TrmE_N"/>
    <property type="match status" value="1"/>
</dbReference>
<keyword evidence="6" id="KW-0904">Protein phosphatase</keyword>
<dbReference type="PROSITE" id="PS50054">
    <property type="entry name" value="TYR_PHOSPHATASE_DUAL"/>
    <property type="match status" value="1"/>
</dbReference>
<dbReference type="InterPro" id="IPR000387">
    <property type="entry name" value="Tyr_Pase_dom"/>
</dbReference>
<dbReference type="Gene3D" id="3.90.190.10">
    <property type="entry name" value="Protein tyrosine phosphatase superfamily"/>
    <property type="match status" value="1"/>
</dbReference>
<comment type="similarity">
    <text evidence="2">Belongs to the TRAFAC class TrmE-Era-EngA-EngB-Septin-like GTPase superfamily. TrmE GTPase family.</text>
</comment>
<dbReference type="EMBL" id="LVVM01001740">
    <property type="protein sequence ID" value="OJA17936.1"/>
    <property type="molecule type" value="Genomic_DNA"/>
</dbReference>
<evidence type="ECO:0000256" key="5">
    <source>
        <dbReference type="ARBA" id="ARBA00022801"/>
    </source>
</evidence>
<dbReference type="InterPro" id="IPR018948">
    <property type="entry name" value="GTP-bd_TrmE_N"/>
</dbReference>